<dbReference type="EMBL" id="LAZR01036993">
    <property type="protein sequence ID" value="KKL23392.1"/>
    <property type="molecule type" value="Genomic_DNA"/>
</dbReference>
<keyword evidence="1" id="KW-1133">Transmembrane helix</keyword>
<comment type="caution">
    <text evidence="2">The sequence shown here is derived from an EMBL/GenBank/DDBJ whole genome shotgun (WGS) entry which is preliminary data.</text>
</comment>
<evidence type="ECO:0000256" key="1">
    <source>
        <dbReference type="SAM" id="Phobius"/>
    </source>
</evidence>
<feature type="transmembrane region" description="Helical" evidence="1">
    <location>
        <begin position="25"/>
        <end position="44"/>
    </location>
</feature>
<protein>
    <submittedName>
        <fullName evidence="2">Uncharacterized protein</fullName>
    </submittedName>
</protein>
<accession>A0A0F9CAK1</accession>
<dbReference type="AlphaFoldDB" id="A0A0F9CAK1"/>
<gene>
    <name evidence="2" type="ORF">LCGC14_2425840</name>
</gene>
<name>A0A0F9CAK1_9ZZZZ</name>
<keyword evidence="1" id="KW-0812">Transmembrane</keyword>
<reference evidence="2" key="1">
    <citation type="journal article" date="2015" name="Nature">
        <title>Complex archaea that bridge the gap between prokaryotes and eukaryotes.</title>
        <authorList>
            <person name="Spang A."/>
            <person name="Saw J.H."/>
            <person name="Jorgensen S.L."/>
            <person name="Zaremba-Niedzwiedzka K."/>
            <person name="Martijn J."/>
            <person name="Lind A.E."/>
            <person name="van Eijk R."/>
            <person name="Schleper C."/>
            <person name="Guy L."/>
            <person name="Ettema T.J."/>
        </authorList>
    </citation>
    <scope>NUCLEOTIDE SEQUENCE</scope>
</reference>
<organism evidence="2">
    <name type="scientific">marine sediment metagenome</name>
    <dbReference type="NCBI Taxonomy" id="412755"/>
    <lineage>
        <taxon>unclassified sequences</taxon>
        <taxon>metagenomes</taxon>
        <taxon>ecological metagenomes</taxon>
    </lineage>
</organism>
<keyword evidence="1" id="KW-0472">Membrane</keyword>
<proteinExistence type="predicted"/>
<evidence type="ECO:0000313" key="2">
    <source>
        <dbReference type="EMBL" id="KKL23392.1"/>
    </source>
</evidence>
<sequence>MGERPYVAGSLSENQKQCDRRDVSWVWLAGILMLLIGSVVMAAWNTRGWTEKTETRIERLEESQAAIRRVEAKVDTLLERSGLRRGVW</sequence>